<dbReference type="OrthoDB" id="595470at2"/>
<dbReference type="Proteomes" id="UP000070107">
    <property type="component" value="Unassembled WGS sequence"/>
</dbReference>
<evidence type="ECO:0008006" key="5">
    <source>
        <dbReference type="Google" id="ProtNLM"/>
    </source>
</evidence>
<gene>
    <name evidence="3" type="ORF">ATN84_22035</name>
</gene>
<dbReference type="PANTHER" id="PTHR33755">
    <property type="entry name" value="TOXIN PARE1-RELATED"/>
    <property type="match status" value="1"/>
</dbReference>
<evidence type="ECO:0000313" key="4">
    <source>
        <dbReference type="Proteomes" id="UP000070107"/>
    </source>
</evidence>
<keyword evidence="4" id="KW-1185">Reference proteome</keyword>
<dbReference type="STRING" id="1494590.ATN84_22035"/>
<sequence length="94" mass="10688">MKRLVWSEDAETDLDAITNYIARDDVIAAIGMRDEIEGQIERLREFPLSGREGRVEGTRELVVTHTPFIVVYIMGDAVQIVRVLHGAQQWPPRA</sequence>
<dbReference type="NCBIfam" id="TIGR02385">
    <property type="entry name" value="RelE_StbE"/>
    <property type="match status" value="1"/>
</dbReference>
<proteinExistence type="inferred from homology"/>
<dbReference type="InterPro" id="IPR051803">
    <property type="entry name" value="TA_system_RelE-like_toxin"/>
</dbReference>
<evidence type="ECO:0000256" key="2">
    <source>
        <dbReference type="ARBA" id="ARBA00022649"/>
    </source>
</evidence>
<dbReference type="RefSeq" id="WP_068885138.1">
    <property type="nucleotide sequence ID" value="NZ_LNTU01000040.1"/>
</dbReference>
<dbReference type="AlphaFoldDB" id="A0A135HNV9"/>
<comment type="similarity">
    <text evidence="1">Belongs to the RelE toxin family.</text>
</comment>
<accession>A0A135HNV9</accession>
<dbReference type="InterPro" id="IPR035093">
    <property type="entry name" value="RelE/ParE_toxin_dom_sf"/>
</dbReference>
<keyword evidence="2" id="KW-1277">Toxin-antitoxin system</keyword>
<dbReference type="Gene3D" id="3.30.2310.20">
    <property type="entry name" value="RelE-like"/>
    <property type="match status" value="1"/>
</dbReference>
<dbReference type="Pfam" id="PF05016">
    <property type="entry name" value="ParE_toxin"/>
    <property type="match status" value="1"/>
</dbReference>
<comment type="caution">
    <text evidence="3">The sequence shown here is derived from an EMBL/GenBank/DDBJ whole genome shotgun (WGS) entry which is preliminary data.</text>
</comment>
<organism evidence="3 4">
    <name type="scientific">Paramesorhizobium deserti</name>
    <dbReference type="NCBI Taxonomy" id="1494590"/>
    <lineage>
        <taxon>Bacteria</taxon>
        <taxon>Pseudomonadati</taxon>
        <taxon>Pseudomonadota</taxon>
        <taxon>Alphaproteobacteria</taxon>
        <taxon>Hyphomicrobiales</taxon>
        <taxon>Phyllobacteriaceae</taxon>
        <taxon>Paramesorhizobium</taxon>
    </lineage>
</organism>
<evidence type="ECO:0000256" key="1">
    <source>
        <dbReference type="ARBA" id="ARBA00006226"/>
    </source>
</evidence>
<name>A0A135HNV9_9HYPH</name>
<evidence type="ECO:0000313" key="3">
    <source>
        <dbReference type="EMBL" id="KXF74902.1"/>
    </source>
</evidence>
<dbReference type="PANTHER" id="PTHR33755:SF6">
    <property type="entry name" value="PLASMID STABILIZATION SYSTEM PROTEIN"/>
    <property type="match status" value="1"/>
</dbReference>
<dbReference type="EMBL" id="LNTU01000040">
    <property type="protein sequence ID" value="KXF74902.1"/>
    <property type="molecule type" value="Genomic_DNA"/>
</dbReference>
<reference evidence="3 4" key="1">
    <citation type="submission" date="2015-11" db="EMBL/GenBank/DDBJ databases">
        <title>Draft genome sequence of Paramesorhizobium deserti A-3-E, a strain highly resistant to diverse beta-lactam antibiotics.</title>
        <authorList>
            <person name="Lv R."/>
            <person name="Yang X."/>
            <person name="Fang N."/>
            <person name="Guo J."/>
            <person name="Luo X."/>
            <person name="Peng F."/>
            <person name="Yang R."/>
            <person name="Cui Y."/>
            <person name="Fang C."/>
            <person name="Song Y."/>
        </authorList>
    </citation>
    <scope>NUCLEOTIDE SEQUENCE [LARGE SCALE GENOMIC DNA]</scope>
    <source>
        <strain evidence="3 4">A-3-E</strain>
    </source>
</reference>
<dbReference type="InterPro" id="IPR007712">
    <property type="entry name" value="RelE/ParE_toxin"/>
</dbReference>
<protein>
    <recommendedName>
        <fullName evidence="5">Addiction module toxin RelE</fullName>
    </recommendedName>
</protein>